<evidence type="ECO:0000259" key="2">
    <source>
        <dbReference type="Pfam" id="PF02769"/>
    </source>
</evidence>
<evidence type="ECO:0000313" key="3">
    <source>
        <dbReference type="EMBL" id="MBI4251118.1"/>
    </source>
</evidence>
<dbReference type="PANTHER" id="PTHR30303:SF4">
    <property type="entry name" value="HYDROGENASE EXPRESSION_FORMATION PROTEIN HYPE"/>
    <property type="match status" value="1"/>
</dbReference>
<evidence type="ECO:0000256" key="1">
    <source>
        <dbReference type="SAM" id="MobiDB-lite"/>
    </source>
</evidence>
<comment type="caution">
    <text evidence="3">The sequence shown here is derived from an EMBL/GenBank/DDBJ whole genome shotgun (WGS) entry which is preliminary data.</text>
</comment>
<proteinExistence type="predicted"/>
<sequence>YLDDPGLSVVEPALAAARTGKVHAMHDPTEGGLATGLHELAQAAGLGAVIDEEAIPLSPEGAALCRALGLDPLGVITSGALLLAVPPEGEEEVRRALLSAGSPGARIGTMGERGAGVVLRRGKRERPLPRYDSDEISRVL</sequence>
<gene>
    <name evidence="3" type="ORF">HY618_01555</name>
</gene>
<dbReference type="PANTHER" id="PTHR30303">
    <property type="entry name" value="HYDROGENASE ISOENZYMES FORMATION PROTEIN HYPE"/>
    <property type="match status" value="1"/>
</dbReference>
<dbReference type="InterPro" id="IPR011854">
    <property type="entry name" value="HypE"/>
</dbReference>
<evidence type="ECO:0000313" key="4">
    <source>
        <dbReference type="Proteomes" id="UP000752292"/>
    </source>
</evidence>
<dbReference type="SUPFAM" id="SSF56042">
    <property type="entry name" value="PurM C-terminal domain-like"/>
    <property type="match status" value="1"/>
</dbReference>
<feature type="region of interest" description="Disordered" evidence="1">
    <location>
        <begin position="118"/>
        <end position="140"/>
    </location>
</feature>
<dbReference type="Gene3D" id="3.90.650.10">
    <property type="entry name" value="PurM-like C-terminal domain"/>
    <property type="match status" value="1"/>
</dbReference>
<dbReference type="InterPro" id="IPR010918">
    <property type="entry name" value="PurM-like_C_dom"/>
</dbReference>
<reference evidence="3" key="1">
    <citation type="submission" date="2020-07" db="EMBL/GenBank/DDBJ databases">
        <title>Huge and variable diversity of episymbiotic CPR bacteria and DPANN archaea in groundwater ecosystems.</title>
        <authorList>
            <person name="He C.Y."/>
            <person name="Keren R."/>
            <person name="Whittaker M."/>
            <person name="Farag I.F."/>
            <person name="Doudna J."/>
            <person name="Cate J.H.D."/>
            <person name="Banfield J.F."/>
        </authorList>
    </citation>
    <scope>NUCLEOTIDE SEQUENCE</scope>
    <source>
        <strain evidence="3">NC_groundwater_1370_Ag_S-0.2um_69_93</strain>
    </source>
</reference>
<accession>A0A932ZT18</accession>
<feature type="domain" description="PurM-like C-terminal" evidence="2">
    <location>
        <begin position="11"/>
        <end position="117"/>
    </location>
</feature>
<name>A0A932ZT18_UNCTE</name>
<protein>
    <submittedName>
        <fullName evidence="3">Hydrogenase expression protein</fullName>
    </submittedName>
</protein>
<dbReference type="InterPro" id="IPR036676">
    <property type="entry name" value="PurM-like_C_sf"/>
</dbReference>
<feature type="compositionally biased region" description="Basic and acidic residues" evidence="1">
    <location>
        <begin position="125"/>
        <end position="140"/>
    </location>
</feature>
<feature type="non-terminal residue" evidence="3">
    <location>
        <position position="1"/>
    </location>
</feature>
<organism evidence="3 4">
    <name type="scientific">Tectimicrobiota bacterium</name>
    <dbReference type="NCBI Taxonomy" id="2528274"/>
    <lineage>
        <taxon>Bacteria</taxon>
        <taxon>Pseudomonadati</taxon>
        <taxon>Nitrospinota/Tectimicrobiota group</taxon>
        <taxon>Candidatus Tectimicrobiota</taxon>
    </lineage>
</organism>
<dbReference type="AlphaFoldDB" id="A0A932ZT18"/>
<dbReference type="Pfam" id="PF02769">
    <property type="entry name" value="AIRS_C"/>
    <property type="match status" value="1"/>
</dbReference>
<dbReference type="GO" id="GO:0051604">
    <property type="term" value="P:protein maturation"/>
    <property type="evidence" value="ECO:0007669"/>
    <property type="project" value="TreeGrafter"/>
</dbReference>
<dbReference type="EMBL" id="JACQRX010000069">
    <property type="protein sequence ID" value="MBI4251118.1"/>
    <property type="molecule type" value="Genomic_DNA"/>
</dbReference>
<dbReference type="Proteomes" id="UP000752292">
    <property type="component" value="Unassembled WGS sequence"/>
</dbReference>